<protein>
    <submittedName>
        <fullName evidence="2">Uncharacterized protein</fullName>
    </submittedName>
</protein>
<organism evidence="2 3">
    <name type="scientific">Paraconiothyrium brasiliense</name>
    <dbReference type="NCBI Taxonomy" id="300254"/>
    <lineage>
        <taxon>Eukaryota</taxon>
        <taxon>Fungi</taxon>
        <taxon>Dikarya</taxon>
        <taxon>Ascomycota</taxon>
        <taxon>Pezizomycotina</taxon>
        <taxon>Dothideomycetes</taxon>
        <taxon>Pleosporomycetidae</taxon>
        <taxon>Pleosporales</taxon>
        <taxon>Massarineae</taxon>
        <taxon>Didymosphaeriaceae</taxon>
        <taxon>Paraconiothyrium</taxon>
    </lineage>
</organism>
<accession>A0ABR3QNZ4</accession>
<reference evidence="2 3" key="1">
    <citation type="submission" date="2024-02" db="EMBL/GenBank/DDBJ databases">
        <title>De novo assembly and annotation of 12 fungi associated with fruit tree decline syndrome in Ontario, Canada.</title>
        <authorList>
            <person name="Sulman M."/>
            <person name="Ellouze W."/>
            <person name="Ilyukhin E."/>
        </authorList>
    </citation>
    <scope>NUCLEOTIDE SEQUENCE [LARGE SCALE GENOMIC DNA]</scope>
    <source>
        <strain evidence="2 3">M42-189</strain>
    </source>
</reference>
<keyword evidence="1" id="KW-0732">Signal</keyword>
<gene>
    <name evidence="2" type="ORF">SLS60_010618</name>
</gene>
<dbReference type="EMBL" id="JAKJXO020000018">
    <property type="protein sequence ID" value="KAL1593885.1"/>
    <property type="molecule type" value="Genomic_DNA"/>
</dbReference>
<feature type="chain" id="PRO_5047090207" evidence="1">
    <location>
        <begin position="22"/>
        <end position="107"/>
    </location>
</feature>
<evidence type="ECO:0000256" key="1">
    <source>
        <dbReference type="SAM" id="SignalP"/>
    </source>
</evidence>
<proteinExistence type="predicted"/>
<keyword evidence="3" id="KW-1185">Reference proteome</keyword>
<sequence length="107" mass="11894">MLLLNRNLLVAGFLLLTGVQALPTIDFDTSSLSLSKRAVTWDANCNKKYGTKTAKEWLQKSWNTIEPLSQAGYDGLENIVKLIEFKAGISTVDPKISETEQLRLVPL</sequence>
<evidence type="ECO:0000313" key="3">
    <source>
        <dbReference type="Proteomes" id="UP001521785"/>
    </source>
</evidence>
<feature type="signal peptide" evidence="1">
    <location>
        <begin position="1"/>
        <end position="21"/>
    </location>
</feature>
<dbReference type="Proteomes" id="UP001521785">
    <property type="component" value="Unassembled WGS sequence"/>
</dbReference>
<comment type="caution">
    <text evidence="2">The sequence shown here is derived from an EMBL/GenBank/DDBJ whole genome shotgun (WGS) entry which is preliminary data.</text>
</comment>
<name>A0ABR3QNZ4_9PLEO</name>
<evidence type="ECO:0000313" key="2">
    <source>
        <dbReference type="EMBL" id="KAL1593885.1"/>
    </source>
</evidence>